<dbReference type="InterPro" id="IPR006073">
    <property type="entry name" value="GTP-bd"/>
</dbReference>
<protein>
    <recommendedName>
        <fullName evidence="10">Probable GTP-binding protein EngB</fullName>
    </recommendedName>
</protein>
<dbReference type="EMBL" id="NFHB01000009">
    <property type="protein sequence ID" value="OUN02263.1"/>
    <property type="molecule type" value="Genomic_DNA"/>
</dbReference>
<comment type="function">
    <text evidence="10">Necessary for normal cell division and for the maintenance of normal septation.</text>
</comment>
<dbReference type="eggNOG" id="COG0218">
    <property type="taxonomic scope" value="Bacteria"/>
</dbReference>
<feature type="domain" description="EngB-type G" evidence="11">
    <location>
        <begin position="22"/>
        <end position="197"/>
    </location>
</feature>
<dbReference type="Proteomes" id="UP000322940">
    <property type="component" value="Unassembled WGS sequence"/>
</dbReference>
<keyword evidence="7 10" id="KW-0342">GTP-binding</keyword>
<dbReference type="Gene3D" id="3.40.50.300">
    <property type="entry name" value="P-loop containing nucleotide triphosphate hydrolases"/>
    <property type="match status" value="1"/>
</dbReference>
<dbReference type="EMBL" id="VVXH01000008">
    <property type="protein sequence ID" value="KAA2378116.1"/>
    <property type="molecule type" value="Genomic_DNA"/>
</dbReference>
<accession>A0A1Y3QRJ0</accession>
<evidence type="ECO:0000256" key="2">
    <source>
        <dbReference type="ARBA" id="ARBA00009638"/>
    </source>
</evidence>
<keyword evidence="5 10" id="KW-0547">Nucleotide-binding</keyword>
<dbReference type="OrthoDB" id="9804921at2"/>
<dbReference type="GO" id="GO:0000917">
    <property type="term" value="P:division septum assembly"/>
    <property type="evidence" value="ECO:0007669"/>
    <property type="project" value="UniProtKB-KW"/>
</dbReference>
<keyword evidence="4" id="KW-0479">Metal-binding</keyword>
<dbReference type="InterPro" id="IPR019987">
    <property type="entry name" value="GTP-bd_ribosome_bio_YsxC"/>
</dbReference>
<evidence type="ECO:0000256" key="4">
    <source>
        <dbReference type="ARBA" id="ARBA00022723"/>
    </source>
</evidence>
<evidence type="ECO:0000259" key="11">
    <source>
        <dbReference type="PROSITE" id="PS51706"/>
    </source>
</evidence>
<evidence type="ECO:0000313" key="15">
    <source>
        <dbReference type="Proteomes" id="UP000322940"/>
    </source>
</evidence>
<dbReference type="PROSITE" id="PS51706">
    <property type="entry name" value="G_ENGB"/>
    <property type="match status" value="1"/>
</dbReference>
<comment type="cofactor">
    <cofactor evidence="1">
        <name>Mg(2+)</name>
        <dbReference type="ChEBI" id="CHEBI:18420"/>
    </cofactor>
</comment>
<reference evidence="14" key="1">
    <citation type="submission" date="2017-04" db="EMBL/GenBank/DDBJ databases">
        <title>Function of individual gut microbiota members based on whole genome sequencing of pure cultures obtained from chicken caecum.</title>
        <authorList>
            <person name="Medvecky M."/>
            <person name="Cejkova D."/>
            <person name="Polansky O."/>
            <person name="Karasova D."/>
            <person name="Kubasova T."/>
            <person name="Cizek A."/>
            <person name="Rychlik I."/>
        </authorList>
    </citation>
    <scope>NUCLEOTIDE SEQUENCE [LARGE SCALE GENOMIC DNA]</scope>
    <source>
        <strain evidence="14">An90</strain>
    </source>
</reference>
<dbReference type="RefSeq" id="WP_087403332.1">
    <property type="nucleotide sequence ID" value="NZ_AP025562.1"/>
</dbReference>
<evidence type="ECO:0000256" key="5">
    <source>
        <dbReference type="ARBA" id="ARBA00022741"/>
    </source>
</evidence>
<evidence type="ECO:0000256" key="10">
    <source>
        <dbReference type="HAMAP-Rule" id="MF_00321"/>
    </source>
</evidence>
<dbReference type="Proteomes" id="UP000195772">
    <property type="component" value="Unassembled WGS sequence"/>
</dbReference>
<keyword evidence="6" id="KW-0460">Magnesium</keyword>
<dbReference type="SUPFAM" id="SSF52540">
    <property type="entry name" value="P-loop containing nucleoside triphosphate hydrolases"/>
    <property type="match status" value="1"/>
</dbReference>
<sequence>MQINKAEFKCSSERISQVPKDSLKDIAFIGRSNVGKSSLINMLTGRQGLAKVSGTPGKTRLINHFLIDNAWYLVDLPGYGYARTSKAMRSDFAKIITDYVLKCEKMHFLFVLVDIRLEPQKIDLRFIEMLGMNGIPFGIVFTKADKLSKTQCAKSVERYKATLGEQWEELPPMFVSSGERGTGREEILGFIGGCLNV</sequence>
<gene>
    <name evidence="10" type="primary">engB</name>
    <name evidence="13" type="ORF">B5G41_12955</name>
    <name evidence="12" type="ORF">F2Y10_09490</name>
</gene>
<evidence type="ECO:0000256" key="7">
    <source>
        <dbReference type="ARBA" id="ARBA00023134"/>
    </source>
</evidence>
<evidence type="ECO:0000256" key="3">
    <source>
        <dbReference type="ARBA" id="ARBA00022618"/>
    </source>
</evidence>
<dbReference type="GO" id="GO:0005525">
    <property type="term" value="F:GTP binding"/>
    <property type="evidence" value="ECO:0007669"/>
    <property type="project" value="UniProtKB-UniRule"/>
</dbReference>
<dbReference type="GO" id="GO:0046872">
    <property type="term" value="F:metal ion binding"/>
    <property type="evidence" value="ECO:0007669"/>
    <property type="project" value="UniProtKB-KW"/>
</dbReference>
<reference evidence="13" key="2">
    <citation type="journal article" date="2018" name="BMC Genomics">
        <title>Whole genome sequencing and function prediction of 133 gut anaerobes isolated from chicken caecum in pure cultures.</title>
        <authorList>
            <person name="Medvecky M."/>
            <person name="Cejkova D."/>
            <person name="Polansky O."/>
            <person name="Karasova D."/>
            <person name="Kubasova T."/>
            <person name="Cizek A."/>
            <person name="Rychlik I."/>
        </authorList>
    </citation>
    <scope>NUCLEOTIDE SEQUENCE</scope>
    <source>
        <strain evidence="13">An90</strain>
    </source>
</reference>
<keyword evidence="9 10" id="KW-0131">Cell cycle</keyword>
<dbReference type="InterPro" id="IPR030393">
    <property type="entry name" value="G_ENGB_dom"/>
</dbReference>
<dbReference type="PANTHER" id="PTHR11649">
    <property type="entry name" value="MSS1/TRME-RELATED GTP-BINDING PROTEIN"/>
    <property type="match status" value="1"/>
</dbReference>
<dbReference type="InterPro" id="IPR027417">
    <property type="entry name" value="P-loop_NTPase"/>
</dbReference>
<evidence type="ECO:0000313" key="12">
    <source>
        <dbReference type="EMBL" id="KAA2378116.1"/>
    </source>
</evidence>
<evidence type="ECO:0000256" key="8">
    <source>
        <dbReference type="ARBA" id="ARBA00023210"/>
    </source>
</evidence>
<proteinExistence type="inferred from homology"/>
<reference evidence="12 15" key="3">
    <citation type="journal article" date="2019" name="Nat. Med.">
        <title>A library of human gut bacterial isolates paired with longitudinal multiomics data enables mechanistic microbiome research.</title>
        <authorList>
            <person name="Poyet M."/>
            <person name="Groussin M."/>
            <person name="Gibbons S.M."/>
            <person name="Avila-Pacheco J."/>
            <person name="Jiang X."/>
            <person name="Kearney S.M."/>
            <person name="Perrotta A.R."/>
            <person name="Berdy B."/>
            <person name="Zhao S."/>
            <person name="Lieberman T.D."/>
            <person name="Swanson P.K."/>
            <person name="Smith M."/>
            <person name="Roesemann S."/>
            <person name="Alexander J.E."/>
            <person name="Rich S.A."/>
            <person name="Livny J."/>
            <person name="Vlamakis H."/>
            <person name="Clish C."/>
            <person name="Bullock K."/>
            <person name="Deik A."/>
            <person name="Scott J."/>
            <person name="Pierce K.A."/>
            <person name="Xavier R.J."/>
            <person name="Alm E.J."/>
        </authorList>
    </citation>
    <scope>NUCLEOTIDE SEQUENCE [LARGE SCALE GENOMIC DNA]</scope>
    <source>
        <strain evidence="12 15">BIOML-A266</strain>
    </source>
</reference>
<keyword evidence="8 10" id="KW-0717">Septation</keyword>
<dbReference type="AlphaFoldDB" id="A0A1Y3QRJ0"/>
<evidence type="ECO:0000313" key="14">
    <source>
        <dbReference type="Proteomes" id="UP000195772"/>
    </source>
</evidence>
<keyword evidence="3 10" id="KW-0132">Cell division</keyword>
<name>A0A1Y3QRJ0_9BACT</name>
<comment type="similarity">
    <text evidence="2 10">Belongs to the TRAFAC class TrmE-Era-EngA-EngB-Septin-like GTPase superfamily. EngB GTPase family.</text>
</comment>
<dbReference type="PANTHER" id="PTHR11649:SF13">
    <property type="entry name" value="ENGB-TYPE G DOMAIN-CONTAINING PROTEIN"/>
    <property type="match status" value="1"/>
</dbReference>
<organism evidence="13 14">
    <name type="scientific">Alistipes onderdonkii</name>
    <dbReference type="NCBI Taxonomy" id="328813"/>
    <lineage>
        <taxon>Bacteria</taxon>
        <taxon>Pseudomonadati</taxon>
        <taxon>Bacteroidota</taxon>
        <taxon>Bacteroidia</taxon>
        <taxon>Bacteroidales</taxon>
        <taxon>Rikenellaceae</taxon>
        <taxon>Alistipes</taxon>
    </lineage>
</organism>
<evidence type="ECO:0000256" key="9">
    <source>
        <dbReference type="ARBA" id="ARBA00023306"/>
    </source>
</evidence>
<dbReference type="Pfam" id="PF01926">
    <property type="entry name" value="MMR_HSR1"/>
    <property type="match status" value="1"/>
</dbReference>
<comment type="caution">
    <text evidence="13">The sequence shown here is derived from an EMBL/GenBank/DDBJ whole genome shotgun (WGS) entry which is preliminary data.</text>
</comment>
<dbReference type="NCBIfam" id="TIGR03598">
    <property type="entry name" value="GTPase_YsxC"/>
    <property type="match status" value="1"/>
</dbReference>
<evidence type="ECO:0000313" key="13">
    <source>
        <dbReference type="EMBL" id="OUN02263.1"/>
    </source>
</evidence>
<evidence type="ECO:0000256" key="1">
    <source>
        <dbReference type="ARBA" id="ARBA00001946"/>
    </source>
</evidence>
<dbReference type="CDD" id="cd01876">
    <property type="entry name" value="YihA_EngB"/>
    <property type="match status" value="1"/>
</dbReference>
<evidence type="ECO:0000256" key="6">
    <source>
        <dbReference type="ARBA" id="ARBA00022842"/>
    </source>
</evidence>
<dbReference type="HAMAP" id="MF_00321">
    <property type="entry name" value="GTPase_EngB"/>
    <property type="match status" value="1"/>
</dbReference>